<dbReference type="InterPro" id="IPR043129">
    <property type="entry name" value="ATPase_NBD"/>
</dbReference>
<dbReference type="SUPFAM" id="SSF53067">
    <property type="entry name" value="Actin-like ATPase domain"/>
    <property type="match status" value="2"/>
</dbReference>
<dbReference type="Gene3D" id="3.30.420.150">
    <property type="entry name" value="Exopolyphosphatase. Domain 2"/>
    <property type="match status" value="1"/>
</dbReference>
<accession>A0ABY4B5Y2</accession>
<dbReference type="Gene3D" id="3.30.420.40">
    <property type="match status" value="1"/>
</dbReference>
<keyword evidence="3" id="KW-1185">Reference proteome</keyword>
<name>A0ABY4B5Y2_9BACT</name>
<dbReference type="CDD" id="cd24055">
    <property type="entry name" value="ASKHA_NBD_ChPPX-like"/>
    <property type="match status" value="1"/>
</dbReference>
<evidence type="ECO:0000259" key="1">
    <source>
        <dbReference type="Pfam" id="PF02541"/>
    </source>
</evidence>
<dbReference type="RefSeq" id="WP_243515533.1">
    <property type="nucleotide sequence ID" value="NZ_CP094534.1"/>
</dbReference>
<gene>
    <name evidence="2" type="ORF">MTP16_02005</name>
</gene>
<dbReference type="Proteomes" id="UP000831390">
    <property type="component" value="Chromosome"/>
</dbReference>
<dbReference type="PANTHER" id="PTHR30005:SF0">
    <property type="entry name" value="RETROGRADE REGULATION PROTEIN 2"/>
    <property type="match status" value="1"/>
</dbReference>
<reference evidence="2 3" key="1">
    <citation type="submission" date="2022-03" db="EMBL/GenBank/DDBJ databases">
        <title>Hymenobactersp. isolated from the air.</title>
        <authorList>
            <person name="Won M."/>
            <person name="Kwon S.-W."/>
        </authorList>
    </citation>
    <scope>NUCLEOTIDE SEQUENCE [LARGE SCALE GENOMIC DNA]</scope>
    <source>
        <strain evidence="2 3">KACC 22596</strain>
    </source>
</reference>
<proteinExistence type="predicted"/>
<protein>
    <submittedName>
        <fullName evidence="2">Phosphatase</fullName>
    </submittedName>
</protein>
<sequence>MHTSHAHRRVALIDMGTNTFHLLIVEMPTQPGGKPHILLRTKAGVRLGEGGISRGIIAPEPYARALHTLAGFKEEIELHEVQEVRATATSAMRVTRNGPELVRDIFEQTGIQVNVIPGEREAELICEGVRQAVDLGQEPQLIMDIGGGSVEFIVANQTTIFWKQSFEIGAQRLLDKFFPDPSGVFPAEAVEAEQQYLATVLASLVEAVQRYRPVGLVGASGSFDSLADMQLGRLRTESELPPSTELAVESFQESYRHLLSGNHAQRLALPGILPMRADMLVVASVLIDYVLGITEITRIRTSAYALKEGVLAEMLGR</sequence>
<feature type="domain" description="Ppx/GppA phosphatase N-terminal" evidence="1">
    <location>
        <begin position="33"/>
        <end position="316"/>
    </location>
</feature>
<evidence type="ECO:0000313" key="2">
    <source>
        <dbReference type="EMBL" id="UOE34440.1"/>
    </source>
</evidence>
<dbReference type="InterPro" id="IPR003695">
    <property type="entry name" value="Ppx_GppA_N"/>
</dbReference>
<evidence type="ECO:0000313" key="3">
    <source>
        <dbReference type="Proteomes" id="UP000831390"/>
    </source>
</evidence>
<dbReference type="EMBL" id="CP094534">
    <property type="protein sequence ID" value="UOE34440.1"/>
    <property type="molecule type" value="Genomic_DNA"/>
</dbReference>
<dbReference type="InterPro" id="IPR050273">
    <property type="entry name" value="GppA/Ppx_hydrolase"/>
</dbReference>
<dbReference type="PANTHER" id="PTHR30005">
    <property type="entry name" value="EXOPOLYPHOSPHATASE"/>
    <property type="match status" value="1"/>
</dbReference>
<organism evidence="2 3">
    <name type="scientific">Hymenobacter monticola</name>
    <dbReference type="NCBI Taxonomy" id="1705399"/>
    <lineage>
        <taxon>Bacteria</taxon>
        <taxon>Pseudomonadati</taxon>
        <taxon>Bacteroidota</taxon>
        <taxon>Cytophagia</taxon>
        <taxon>Cytophagales</taxon>
        <taxon>Hymenobacteraceae</taxon>
        <taxon>Hymenobacter</taxon>
    </lineage>
</organism>
<dbReference type="Pfam" id="PF02541">
    <property type="entry name" value="Ppx-GppA"/>
    <property type="match status" value="1"/>
</dbReference>